<protein>
    <recommendedName>
        <fullName evidence="3">pectinesterase</fullName>
        <ecNumber evidence="3">3.1.1.11</ecNumber>
    </recommendedName>
</protein>
<dbReference type="InterPro" id="IPR000070">
    <property type="entry name" value="Pectinesterase_cat"/>
</dbReference>
<proteinExistence type="inferred from homology"/>
<dbReference type="GO" id="GO:0042545">
    <property type="term" value="P:cell wall modification"/>
    <property type="evidence" value="ECO:0007669"/>
    <property type="project" value="InterPro"/>
</dbReference>
<accession>A0AAV7GZU6</accession>
<organism evidence="7 8">
    <name type="scientific">Dendrobium chrysotoxum</name>
    <name type="common">Orchid</name>
    <dbReference type="NCBI Taxonomy" id="161865"/>
    <lineage>
        <taxon>Eukaryota</taxon>
        <taxon>Viridiplantae</taxon>
        <taxon>Streptophyta</taxon>
        <taxon>Embryophyta</taxon>
        <taxon>Tracheophyta</taxon>
        <taxon>Spermatophyta</taxon>
        <taxon>Magnoliopsida</taxon>
        <taxon>Liliopsida</taxon>
        <taxon>Asparagales</taxon>
        <taxon>Orchidaceae</taxon>
        <taxon>Epidendroideae</taxon>
        <taxon>Malaxideae</taxon>
        <taxon>Dendrobiinae</taxon>
        <taxon>Dendrobium</taxon>
    </lineage>
</organism>
<dbReference type="EC" id="3.1.1.11" evidence="3"/>
<comment type="caution">
    <text evidence="7">The sequence shown here is derived from an EMBL/GenBank/DDBJ whole genome shotgun (WGS) entry which is preliminary data.</text>
</comment>
<evidence type="ECO:0000313" key="7">
    <source>
        <dbReference type="EMBL" id="KAH0461203.1"/>
    </source>
</evidence>
<dbReference type="GO" id="GO:0030599">
    <property type="term" value="F:pectinesterase activity"/>
    <property type="evidence" value="ECO:0007669"/>
    <property type="project" value="UniProtKB-EC"/>
</dbReference>
<evidence type="ECO:0000259" key="6">
    <source>
        <dbReference type="Pfam" id="PF01095"/>
    </source>
</evidence>
<dbReference type="Pfam" id="PF01095">
    <property type="entry name" value="Pectinesterase"/>
    <property type="match status" value="1"/>
</dbReference>
<keyword evidence="5" id="KW-0063">Aspartyl esterase</keyword>
<dbReference type="Proteomes" id="UP000775213">
    <property type="component" value="Unassembled WGS sequence"/>
</dbReference>
<sequence>MGDFATISDAFESIPQWNKQRVVIRIGPGVYRENVKIDSSKPFVTFSGKENAMPTITFAGTAAEYGTLDSAAVIVESCYFVASNIIFQNSAPRLVLGVKGAQAVAMRIFGDKTAFYSCKFLGYQGTLCDNKGRHLFKDCFIQGTIDFILGNGRSIYLVI</sequence>
<evidence type="ECO:0000256" key="1">
    <source>
        <dbReference type="ARBA" id="ARBA00005184"/>
    </source>
</evidence>
<evidence type="ECO:0000256" key="5">
    <source>
        <dbReference type="ARBA" id="ARBA00023085"/>
    </source>
</evidence>
<dbReference type="InterPro" id="IPR011050">
    <property type="entry name" value="Pectin_lyase_fold/virulence"/>
</dbReference>
<dbReference type="GO" id="GO:0045490">
    <property type="term" value="P:pectin catabolic process"/>
    <property type="evidence" value="ECO:0007669"/>
    <property type="project" value="TreeGrafter"/>
</dbReference>
<dbReference type="InterPro" id="IPR012334">
    <property type="entry name" value="Pectin_lyas_fold"/>
</dbReference>
<comment type="similarity">
    <text evidence="2">Belongs to the pectinesterase family.</text>
</comment>
<feature type="domain" description="Pectinesterase catalytic" evidence="6">
    <location>
        <begin position="2"/>
        <end position="155"/>
    </location>
</feature>
<evidence type="ECO:0000313" key="8">
    <source>
        <dbReference type="Proteomes" id="UP000775213"/>
    </source>
</evidence>
<dbReference type="Gene3D" id="2.160.20.10">
    <property type="entry name" value="Single-stranded right-handed beta-helix, Pectin lyase-like"/>
    <property type="match status" value="1"/>
</dbReference>
<name>A0AAV7GZU6_DENCH</name>
<keyword evidence="8" id="KW-1185">Reference proteome</keyword>
<dbReference type="SUPFAM" id="SSF51126">
    <property type="entry name" value="Pectin lyase-like"/>
    <property type="match status" value="1"/>
</dbReference>
<dbReference type="EMBL" id="JAGFBR010000009">
    <property type="protein sequence ID" value="KAH0461203.1"/>
    <property type="molecule type" value="Genomic_DNA"/>
</dbReference>
<dbReference type="PANTHER" id="PTHR31321:SF126">
    <property type="entry name" value="PECTINESTERASE"/>
    <property type="match status" value="1"/>
</dbReference>
<keyword evidence="4" id="KW-0378">Hydrolase</keyword>
<evidence type="ECO:0000256" key="2">
    <source>
        <dbReference type="ARBA" id="ARBA00008891"/>
    </source>
</evidence>
<reference evidence="7 8" key="1">
    <citation type="journal article" date="2021" name="Hortic Res">
        <title>Chromosome-scale assembly of the Dendrobium chrysotoxum genome enhances the understanding of orchid evolution.</title>
        <authorList>
            <person name="Zhang Y."/>
            <person name="Zhang G.Q."/>
            <person name="Zhang D."/>
            <person name="Liu X.D."/>
            <person name="Xu X.Y."/>
            <person name="Sun W.H."/>
            <person name="Yu X."/>
            <person name="Zhu X."/>
            <person name="Wang Z.W."/>
            <person name="Zhao X."/>
            <person name="Zhong W.Y."/>
            <person name="Chen H."/>
            <person name="Yin W.L."/>
            <person name="Huang T."/>
            <person name="Niu S.C."/>
            <person name="Liu Z.J."/>
        </authorList>
    </citation>
    <scope>NUCLEOTIDE SEQUENCE [LARGE SCALE GENOMIC DNA]</scope>
    <source>
        <strain evidence="7">Lindl</strain>
    </source>
</reference>
<dbReference type="AlphaFoldDB" id="A0AAV7GZU6"/>
<comment type="pathway">
    <text evidence="1">Glycan metabolism; pectin degradation; 2-dehydro-3-deoxy-D-gluconate from pectin: step 1/5.</text>
</comment>
<gene>
    <name evidence="7" type="ORF">IEQ34_008778</name>
</gene>
<evidence type="ECO:0000256" key="4">
    <source>
        <dbReference type="ARBA" id="ARBA00022801"/>
    </source>
</evidence>
<dbReference type="PANTHER" id="PTHR31321">
    <property type="entry name" value="ACYL-COA THIOESTER HYDROLASE YBHC-RELATED"/>
    <property type="match status" value="1"/>
</dbReference>
<evidence type="ECO:0000256" key="3">
    <source>
        <dbReference type="ARBA" id="ARBA00013229"/>
    </source>
</evidence>